<evidence type="ECO:0008006" key="7">
    <source>
        <dbReference type="Google" id="ProtNLM"/>
    </source>
</evidence>
<feature type="compositionally biased region" description="Low complexity" evidence="3">
    <location>
        <begin position="95"/>
        <end position="143"/>
    </location>
</feature>
<dbReference type="RefSeq" id="WP_203900579.1">
    <property type="nucleotide sequence ID" value="NZ_BOPF01000013.1"/>
</dbReference>
<keyword evidence="6" id="KW-1185">Reference proteome</keyword>
<dbReference type="Proteomes" id="UP000619260">
    <property type="component" value="Unassembled WGS sequence"/>
</dbReference>
<dbReference type="Pfam" id="PF13365">
    <property type="entry name" value="Trypsin_2"/>
    <property type="match status" value="1"/>
</dbReference>
<proteinExistence type="predicted"/>
<dbReference type="SUPFAM" id="SSF50494">
    <property type="entry name" value="Trypsin-like serine proteases"/>
    <property type="match status" value="1"/>
</dbReference>
<feature type="transmembrane region" description="Helical" evidence="4">
    <location>
        <begin position="269"/>
        <end position="291"/>
    </location>
</feature>
<gene>
    <name evidence="5" type="ORF">Val02_39490</name>
</gene>
<dbReference type="Gene3D" id="2.40.10.120">
    <property type="match status" value="1"/>
</dbReference>
<evidence type="ECO:0000313" key="5">
    <source>
        <dbReference type="EMBL" id="GIJ47063.1"/>
    </source>
</evidence>
<dbReference type="PRINTS" id="PR00834">
    <property type="entry name" value="PROTEASES2C"/>
</dbReference>
<accession>A0A8J3YNT5</accession>
<organism evidence="5 6">
    <name type="scientific">Virgisporangium aliadipatigenens</name>
    <dbReference type="NCBI Taxonomy" id="741659"/>
    <lineage>
        <taxon>Bacteria</taxon>
        <taxon>Bacillati</taxon>
        <taxon>Actinomycetota</taxon>
        <taxon>Actinomycetes</taxon>
        <taxon>Micromonosporales</taxon>
        <taxon>Micromonosporaceae</taxon>
        <taxon>Virgisporangium</taxon>
    </lineage>
</organism>
<feature type="compositionally biased region" description="Low complexity" evidence="3">
    <location>
        <begin position="14"/>
        <end position="31"/>
    </location>
</feature>
<reference evidence="5" key="1">
    <citation type="submission" date="2021-01" db="EMBL/GenBank/DDBJ databases">
        <title>Whole genome shotgun sequence of Virgisporangium aliadipatigenens NBRC 105644.</title>
        <authorList>
            <person name="Komaki H."/>
            <person name="Tamura T."/>
        </authorList>
    </citation>
    <scope>NUCLEOTIDE SEQUENCE</scope>
    <source>
        <strain evidence="5">NBRC 105644</strain>
    </source>
</reference>
<dbReference type="GO" id="GO:0004252">
    <property type="term" value="F:serine-type endopeptidase activity"/>
    <property type="evidence" value="ECO:0007669"/>
    <property type="project" value="InterPro"/>
</dbReference>
<evidence type="ECO:0000256" key="1">
    <source>
        <dbReference type="ARBA" id="ARBA00022670"/>
    </source>
</evidence>
<dbReference type="AlphaFoldDB" id="A0A8J3YNT5"/>
<keyword evidence="4" id="KW-0472">Membrane</keyword>
<keyword evidence="1" id="KW-0645">Protease</keyword>
<dbReference type="InterPro" id="IPR051201">
    <property type="entry name" value="Chloro_Bact_Ser_Proteases"/>
</dbReference>
<protein>
    <recommendedName>
        <fullName evidence="7">Trypsin-like serine protease</fullName>
    </recommendedName>
</protein>
<dbReference type="PANTHER" id="PTHR43343:SF3">
    <property type="entry name" value="PROTEASE DO-LIKE 8, CHLOROPLASTIC"/>
    <property type="match status" value="1"/>
</dbReference>
<sequence length="511" mass="50092">MTDREYARSDRQQPHWPAAATPQTAPANAPRTADDRQSPGFPPLTQQRTAADAPNDRDAMPAWPDTAASEQRSVDPVAPPARFPALAGTAAAAFNPSVHSSSGSGVSLSTSDTSLPPSGARPAGAGAQASGGSSAGHTASFSGPGSERSPWAAPAQSSGYPAPAPGGSGGTGGPAGSGGPGGGSSSGGFGSSTTTFGPSPTSYVPSRPGGTASFPAVAPQPATGAVPTTSVPYARPPYGSPYGAPYGGAAAPFTPYQPAQRPSGMGKRLGIAAGLLALTLTSAVAGGVAAVEFTSDSPAVTANRGSTSVTPIGSMADVVSKVSPSVVSINVTLRNGGGTGSGSVMDKNGNIMTNAHVVNGATRITVHFSDGRELPATLVGADTTQDVAVVKVSDTSNLTPAEFGKDSSVRVGDPVLAFGSPLGLDGSVSAGIVSAVNRQVEGRNSNLDGMLQTDAAINPGNSGGPLVNAAGQVIGMNTAIATTGESNGNIGLGFAIPMDRAQDVAKKIITG</sequence>
<evidence type="ECO:0000256" key="3">
    <source>
        <dbReference type="SAM" id="MobiDB-lite"/>
    </source>
</evidence>
<evidence type="ECO:0000256" key="2">
    <source>
        <dbReference type="ARBA" id="ARBA00022801"/>
    </source>
</evidence>
<feature type="compositionally biased region" description="Basic and acidic residues" evidence="3">
    <location>
        <begin position="1"/>
        <end position="13"/>
    </location>
</feature>
<feature type="region of interest" description="Disordered" evidence="3">
    <location>
        <begin position="95"/>
        <end position="231"/>
    </location>
</feature>
<name>A0A8J3YNT5_9ACTN</name>
<keyword evidence="4" id="KW-0812">Transmembrane</keyword>
<comment type="caution">
    <text evidence="5">The sequence shown here is derived from an EMBL/GenBank/DDBJ whole genome shotgun (WGS) entry which is preliminary data.</text>
</comment>
<feature type="compositionally biased region" description="Low complexity" evidence="3">
    <location>
        <begin position="191"/>
        <end position="203"/>
    </location>
</feature>
<keyword evidence="2" id="KW-0378">Hydrolase</keyword>
<feature type="compositionally biased region" description="Gly residues" evidence="3">
    <location>
        <begin position="166"/>
        <end position="190"/>
    </location>
</feature>
<dbReference type="EMBL" id="BOPF01000013">
    <property type="protein sequence ID" value="GIJ47063.1"/>
    <property type="molecule type" value="Genomic_DNA"/>
</dbReference>
<keyword evidence="4" id="KW-1133">Transmembrane helix</keyword>
<evidence type="ECO:0000256" key="4">
    <source>
        <dbReference type="SAM" id="Phobius"/>
    </source>
</evidence>
<dbReference type="InterPro" id="IPR001940">
    <property type="entry name" value="Peptidase_S1C"/>
</dbReference>
<dbReference type="PANTHER" id="PTHR43343">
    <property type="entry name" value="PEPTIDASE S12"/>
    <property type="match status" value="1"/>
</dbReference>
<evidence type="ECO:0000313" key="6">
    <source>
        <dbReference type="Proteomes" id="UP000619260"/>
    </source>
</evidence>
<dbReference type="InterPro" id="IPR009003">
    <property type="entry name" value="Peptidase_S1_PA"/>
</dbReference>
<feature type="region of interest" description="Disordered" evidence="3">
    <location>
        <begin position="1"/>
        <end position="82"/>
    </location>
</feature>
<dbReference type="GO" id="GO:0006508">
    <property type="term" value="P:proteolysis"/>
    <property type="evidence" value="ECO:0007669"/>
    <property type="project" value="UniProtKB-KW"/>
</dbReference>